<feature type="compositionally biased region" description="Polar residues" evidence="3">
    <location>
        <begin position="1848"/>
        <end position="1871"/>
    </location>
</feature>
<evidence type="ECO:0000256" key="1">
    <source>
        <dbReference type="ARBA" id="ARBA00022679"/>
    </source>
</evidence>
<feature type="region of interest" description="Disordered" evidence="3">
    <location>
        <begin position="1333"/>
        <end position="1363"/>
    </location>
</feature>
<evidence type="ECO:0000256" key="2">
    <source>
        <dbReference type="PIRSR" id="PIRSR639901-1"/>
    </source>
</evidence>
<feature type="region of interest" description="Disordered" evidence="3">
    <location>
        <begin position="2203"/>
        <end position="2237"/>
    </location>
</feature>
<comment type="caution">
    <text evidence="5">The sequence shown here is derived from an EMBL/GenBank/DDBJ whole genome shotgun (WGS) entry which is preliminary data.</text>
</comment>
<dbReference type="GO" id="GO:0009245">
    <property type="term" value="P:lipid A biosynthetic process"/>
    <property type="evidence" value="ECO:0007669"/>
    <property type="project" value="TreeGrafter"/>
</dbReference>
<dbReference type="InterPro" id="IPR038107">
    <property type="entry name" value="Glycos_transf_N_sf"/>
</dbReference>
<feature type="region of interest" description="Disordered" evidence="3">
    <location>
        <begin position="1917"/>
        <end position="1936"/>
    </location>
</feature>
<evidence type="ECO:0000256" key="3">
    <source>
        <dbReference type="SAM" id="MobiDB-lite"/>
    </source>
</evidence>
<dbReference type="PANTHER" id="PTHR42755:SF1">
    <property type="entry name" value="3-DEOXY-D-MANNO-OCTULOSONIC ACID TRANSFERASE, MITOCHONDRIAL-RELATED"/>
    <property type="match status" value="1"/>
</dbReference>
<feature type="compositionally biased region" description="Polar residues" evidence="3">
    <location>
        <begin position="1048"/>
        <end position="1059"/>
    </location>
</feature>
<organism evidence="5 6">
    <name type="scientific">Volvox africanus</name>
    <dbReference type="NCBI Taxonomy" id="51714"/>
    <lineage>
        <taxon>Eukaryota</taxon>
        <taxon>Viridiplantae</taxon>
        <taxon>Chlorophyta</taxon>
        <taxon>core chlorophytes</taxon>
        <taxon>Chlorophyceae</taxon>
        <taxon>CS clade</taxon>
        <taxon>Chlamydomonadales</taxon>
        <taxon>Volvocaceae</taxon>
        <taxon>Volvox</taxon>
    </lineage>
</organism>
<protein>
    <recommendedName>
        <fullName evidence="4">3-deoxy-D-manno-octulosonic-acid transferase N-terminal domain-containing protein</fullName>
    </recommendedName>
</protein>
<feature type="compositionally biased region" description="Low complexity" evidence="3">
    <location>
        <begin position="1667"/>
        <end position="1680"/>
    </location>
</feature>
<feature type="domain" description="3-deoxy-D-manno-octulosonic-acid transferase N-terminal" evidence="4">
    <location>
        <begin position="39"/>
        <end position="204"/>
    </location>
</feature>
<dbReference type="Pfam" id="PF04413">
    <property type="entry name" value="Glycos_transf_N"/>
    <property type="match status" value="1"/>
</dbReference>
<proteinExistence type="predicted"/>
<feature type="compositionally biased region" description="Low complexity" evidence="3">
    <location>
        <begin position="2814"/>
        <end position="2823"/>
    </location>
</feature>
<feature type="region of interest" description="Disordered" evidence="3">
    <location>
        <begin position="2052"/>
        <end position="2080"/>
    </location>
</feature>
<evidence type="ECO:0000313" key="6">
    <source>
        <dbReference type="Proteomes" id="UP000747399"/>
    </source>
</evidence>
<name>A0A8J4BMD8_9CHLO</name>
<dbReference type="Gene3D" id="3.40.50.2000">
    <property type="entry name" value="Glycogen Phosphorylase B"/>
    <property type="match status" value="1"/>
</dbReference>
<feature type="region of interest" description="Disordered" evidence="3">
    <location>
        <begin position="1650"/>
        <end position="1685"/>
    </location>
</feature>
<feature type="active site" description="Proton acceptor" evidence="2">
    <location>
        <position position="63"/>
    </location>
</feature>
<feature type="region of interest" description="Disordered" evidence="3">
    <location>
        <begin position="419"/>
        <end position="452"/>
    </location>
</feature>
<evidence type="ECO:0000313" key="5">
    <source>
        <dbReference type="EMBL" id="GIL64489.1"/>
    </source>
</evidence>
<sequence>MESNQFLAYAWGVAKLPGSLAYLALRLLHKQETIGTALQRLGWSSIERRNGPVLWFNVKELGETSTFLPVVLRCLQEYNEKVTILVTTRCLDVYKLLGESLPHRVLVQLVPLENPITIGAFLRKWQPQIGVFLETPFHRELALLARDSGVRLALLNAHMPGEDMLEWHARHTSREVLKQTVSLYSLIVPRTYIDVGRFRMFGATLGQMPGWSTDLQQASELGACAARLLSHRPKIRRPLLKRLAERQLWIAANTLPGEDVVVARIHAALRTRHKGLLTLVAPSMPQAKNARVSAESICNSYGAAVRRLSLERRLQVELLSTAIDDPKRLSADVDMLVLDDPDTLAAFYSLSEIVLVGGSLLPSLHGPSSPAAAAVAGCALLMGPHGGEYLGLALDLNHAAIVASEEVTAAVAQTGVPTSRIHQGNFDTPREAEGRVSGTPGTPVVSPWLSGPGVGPPRVNACTRGSVDAPGAYGRNMPWLAHSATRTIRPMSAPSAPEHFDLRSYSMPFSPIGGASDESSLQANSNGPRNIFIAPFSTPGVSYSRGGTGSPAVTDVSGRPICSDNMVPPSAQLAGFREGNVKRRRGPIDRFRWDFDRDITGFGYTPERDYAASNSASSTCGSEEDHLEMRVGESALLMKSVTPAAYDCPSAERDAGGTMLPANQQAAAATHALWSIAPSSLGQVVFLGEQTGQDAPVSSRPAQDVPSVDPVTVVLPHQPPTLGLVVNSTVSFNTSVDSLSSCSRTSLTDRRNPAACSAVACDEAVASDSADGDFHDAIDVGDAGMEPGLLVSSPAHSGVLHNNANIPRSVHGAKLAATEAADVDVLLKQRKQHAVWGTSCNGEQAYVYSGPEEVVDSVHPVYEGTTISVGQTVAADSNVARVLAMPAQSNKGTEALLTAEASEVAPGELVLEDRLLLKTILRSWKQLVATTGGSLPGAKGITINIPASNGSSEESILPSSIELPALRGTHLRQPIINSEPDIGDAVKVDWPSRYAFCEARHLVSAPGLLSTPVPGSEDEGTGFFQEWLMPSVKSVIDPAQLSLAPVDNTNSTLVPQQPSHGDCRPGQNCQSAHPDSGCAKSLPFRILGAPDDITETWASDVSMAAIVESNNYGSSDELAPILAPSPPSSATATREASGVLLDSPQASFRGSLDHYLQGLNTSSSSPSTVRGRIGRGAMTRMSVRTPAERSAGEICNNLAGIIDPFPTEDGGDESGADQEGLKASGGENDLPPGYIIVEGAALDDSTLLPLPPSITISDGDCGAAGVMEPANESGSSELSPTVVSAAIVCPISLTDDELKGSSPTTIAPARGNDLEASTSCALSGRMRCTADPHALSAAESPRSDFEFGGSVPGDTGSGSPTLLATSSVHNGSAVNLQTFAATDNIAEIGLQHSDVIHASATATAGISRSSNRTSSPSSHINRSDLPNAVSPPRVAVTVAATRFQSPKQSLSQSVGSNPADNNPNTVGSCFASQLCFKQLPESSSAPPVAAGASVLCGRSASASEEAGTYVLSAARGVSVSSASSVASVSSRSSTDLPSFHQVASIGSWLDHFGSMLPQPSIGLQRSQAQHDPMVWFTQQMAQHDGNRGAAATAEGLRGVGPGLRAPMHSPLNSFDDNRHLGIKLKALASVTTTLFPAGCVAPSCSAHLPSASPMAPSRVAEGGHIATSSSSLRSPRSTSSEQVTSGFTISRAPAAAGGTHSAPELSYCSAEALIAGAVPVDSGGPGQWTKRDELSVLLNSPSSPVSPVRVAKLASPGVDRRTLHPAEVEAWPMCVALPSSTMPRCELQGQSSWHMLSPSSPFRNVSSFAPGAVPAVAPGIGPDDSQLDLSAIGSTAAASGKSRGPDSPRTSESSSCPNTPTSRAADNTSSPFRGPRNTLRSSAQQLLSLPLPGSLIADANTDDRSFEESFEVAVRTTPTRSQAQSATGRESVHVSPYSSPYKPALAATMAFCSSPGPGTPFRSLFMEEEEELVENQLCEDPMPLSPRANSLNVLFSMQAENDKAASPGSVPVTSRDLELRDLASKLVSAGTAAPLWPLKPALQSAASTAMCQRPSNSHGANTAMMGPVPSSSFADSGLEADEQRSNIRGMAAADEPTQKSASSMASFIPSCSLDMLPASTPGSAATTDDQRISGLLGSKLELLSTLSCISSLADTDDDEGGSASVSPARAVTHLREANRQPRITLSGGLLVVPAVGVSCGHMPKSNLSQASTPRQEDQLEEQDGELSMGPPSISDTAAGALHETPLQIPQPGSGSVFCSSMTNICPASKDDSIDSGIGTFVAGCMARGHGSAGSLASSIAAASRQESPPRSPAERTVCPRSSCPSASPVKPPMQSVQSPPIPRSLATDGPQNQPLMYMPAPPLQTLDGRRHALHSPSSPPLLPQRGNACTLAPYGPVSTPSSYASPGPSDPPSSPIKVMTSVKRTPTGAILGAADDLLQMPQLRSPSGGAGAAATAAFLGPSNICTTSGLAESTLARGRINSPPGQVSPAVVPSFAGMAPVRTQPLIVASVGPTGPTASASAGQVPDPLPRPFSPCRAARHPWPAASSGGGGGNSHDDEPLLATHASCPAGLVALSDRGLPPTPRSGRRDMTFSPSDGANAQSHDLYTQRSQQQQMWDRARAESRNASAAGTPRSARALFGASRLPVSSSSTTCGSMEVCVSPVDAPRSPRVTASPARPPIFAQGAATSGASDSSIHDMYEGQSWRLQQARIMYQAVRGQGGNQLGKAFLPPASPRASTSMTNQSSFAVEPSSPSWSQVSRRLFPEVHYAGGAAATASTVSIANLQRRSVDQLDEVLAHMKVQVASPVSPQPRQPSLSPRLLSGGSGLSETMGSMETATDSTPGTGYRRPSRRAQASKAVSSERDAPRVSPHNSMTSQISSLVSGPGTISSPIAGTHLHCGQQHSRDLVSDSGSHSSVAPILPYLPPLPPLPRLRNLPRLPMIGPAVSPVDPMPDITTWPCLPLPVSDRGASESGHDLVDSGCHRPLRQSAPELSQIFGPPSRGNPTRTSSILGMPASAEQDALMALESQFKAAEREAADLPIETRVATPTTLPQPVARSYVLAKGDVAPAGLPVGGFGPAAVDAPQAGSLSDSYAVSQVAPPSPRAITASAAPPMMSVMRDLGINTRLGACGNLGGDGTARTAARRVDVKPQGALFAETSVAIGGKSVARHRDVPLAQGQVDGGDRPMTSSDLRPLEHGATVSDAKERCPSTLCTVHDSLAPHPSGDAPGRSGSQCLQERSNHLQRDAPRDVSAPWGSLQCTAHAQVSGAPVTTPADTQGNPASFIRSPAGSISGDLHIAPCARYMGQYLVPAAQVTADPRIGPAVWIVSNEDELVGALSKLLHDTVERQSRGRAAAQGAAKLASSLVTTVWNVLEDMVIAPALQDYITSRNSRVPT</sequence>
<feature type="region of interest" description="Disordered" evidence="3">
    <location>
        <begin position="2297"/>
        <end position="2415"/>
    </location>
</feature>
<gene>
    <name evidence="5" type="ORF">Vafri_18391</name>
</gene>
<feature type="compositionally biased region" description="Polar residues" evidence="3">
    <location>
        <begin position="2593"/>
        <end position="2616"/>
    </location>
</feature>
<evidence type="ECO:0000259" key="4">
    <source>
        <dbReference type="Pfam" id="PF04413"/>
    </source>
</evidence>
<feature type="region of interest" description="Disordered" evidence="3">
    <location>
        <begin position="2514"/>
        <end position="2634"/>
    </location>
</feature>
<feature type="region of interest" description="Disordered" evidence="3">
    <location>
        <begin position="1402"/>
        <end position="1429"/>
    </location>
</feature>
<dbReference type="InterPro" id="IPR039901">
    <property type="entry name" value="Kdotransferase"/>
</dbReference>
<dbReference type="Gene3D" id="3.40.50.11720">
    <property type="entry name" value="3-Deoxy-D-manno-octulosonic-acid transferase, N-terminal domain"/>
    <property type="match status" value="1"/>
</dbReference>
<dbReference type="EMBL" id="BNCO01000067">
    <property type="protein sequence ID" value="GIL64489.1"/>
    <property type="molecule type" value="Genomic_DNA"/>
</dbReference>
<feature type="region of interest" description="Disordered" evidence="3">
    <location>
        <begin position="1048"/>
        <end position="1075"/>
    </location>
</feature>
<accession>A0A8J4BMD8</accession>
<feature type="region of interest" description="Disordered" evidence="3">
    <location>
        <begin position="3177"/>
        <end position="3196"/>
    </location>
</feature>
<feature type="region of interest" description="Disordered" evidence="3">
    <location>
        <begin position="3221"/>
        <end position="3253"/>
    </location>
</feature>
<reference evidence="5" key="1">
    <citation type="journal article" date="2021" name="Proc. Natl. Acad. Sci. U.S.A.">
        <title>Three genomes in the algal genus Volvox reveal the fate of a haploid sex-determining region after a transition to homothallism.</title>
        <authorList>
            <person name="Yamamoto K."/>
            <person name="Hamaji T."/>
            <person name="Kawai-Toyooka H."/>
            <person name="Matsuzaki R."/>
            <person name="Takahashi F."/>
            <person name="Nishimura Y."/>
            <person name="Kawachi M."/>
            <person name="Noguchi H."/>
            <person name="Minakuchi Y."/>
            <person name="Umen J.G."/>
            <person name="Toyoda A."/>
            <person name="Nozaki H."/>
        </authorList>
    </citation>
    <scope>NUCLEOTIDE SEQUENCE</scope>
    <source>
        <strain evidence="5">NIES-3780</strain>
    </source>
</reference>
<feature type="compositionally biased region" description="Low complexity" evidence="3">
    <location>
        <begin position="1407"/>
        <end position="1418"/>
    </location>
</feature>
<keyword evidence="6" id="KW-1185">Reference proteome</keyword>
<dbReference type="GO" id="GO:0005886">
    <property type="term" value="C:plasma membrane"/>
    <property type="evidence" value="ECO:0007669"/>
    <property type="project" value="TreeGrafter"/>
</dbReference>
<feature type="region of interest" description="Disordered" evidence="3">
    <location>
        <begin position="2804"/>
        <end position="2884"/>
    </location>
</feature>
<feature type="compositionally biased region" description="Basic and acidic residues" evidence="3">
    <location>
        <begin position="3241"/>
        <end position="3251"/>
    </location>
</feature>
<feature type="compositionally biased region" description="Polar residues" evidence="3">
    <location>
        <begin position="2871"/>
        <end position="2884"/>
    </location>
</feature>
<dbReference type="Proteomes" id="UP000747399">
    <property type="component" value="Unassembled WGS sequence"/>
</dbReference>
<dbReference type="GO" id="GO:0016740">
    <property type="term" value="F:transferase activity"/>
    <property type="evidence" value="ECO:0007669"/>
    <property type="project" value="UniProtKB-KW"/>
</dbReference>
<dbReference type="PANTHER" id="PTHR42755">
    <property type="entry name" value="3-DEOXY-MANNO-OCTULOSONATE CYTIDYLYLTRANSFERASE"/>
    <property type="match status" value="1"/>
</dbReference>
<dbReference type="InterPro" id="IPR007507">
    <property type="entry name" value="Glycos_transf_N"/>
</dbReference>
<keyword evidence="1" id="KW-0808">Transferase</keyword>
<feature type="region of interest" description="Disordered" evidence="3">
    <location>
        <begin position="1205"/>
        <end position="1229"/>
    </location>
</feature>
<feature type="compositionally biased region" description="Polar residues" evidence="3">
    <location>
        <begin position="1917"/>
        <end position="1928"/>
    </location>
</feature>
<feature type="region of interest" description="Disordered" evidence="3">
    <location>
        <begin position="1835"/>
        <end position="1878"/>
    </location>
</feature>
<feature type="compositionally biased region" description="Polar residues" evidence="3">
    <location>
        <begin position="2831"/>
        <end position="2844"/>
    </location>
</feature>